<gene>
    <name evidence="1" type="ORF">GDO81_023783</name>
</gene>
<protein>
    <submittedName>
        <fullName evidence="1">Uncharacterized protein</fullName>
    </submittedName>
</protein>
<name>A0AAV6ZN66_ENGPU</name>
<comment type="caution">
    <text evidence="1">The sequence shown here is derived from an EMBL/GenBank/DDBJ whole genome shotgun (WGS) entry which is preliminary data.</text>
</comment>
<dbReference type="EMBL" id="WNYA01000305">
    <property type="protein sequence ID" value="KAG8548852.1"/>
    <property type="molecule type" value="Genomic_DNA"/>
</dbReference>
<accession>A0AAV6ZN66</accession>
<dbReference type="Proteomes" id="UP000824782">
    <property type="component" value="Unassembled WGS sequence"/>
</dbReference>
<dbReference type="AlphaFoldDB" id="A0AAV6ZN66"/>
<proteinExistence type="predicted"/>
<sequence length="104" mass="12009">MGPKQGGGGSPCCLVCITSIYIEQQLPVMSCAASALLKIFQREDSQWRRSCTFPFCFHFWFEGLILVIQHKTWVPDSAVGKKWGCWIFVCRHRQFERPQILTKI</sequence>
<keyword evidence="2" id="KW-1185">Reference proteome</keyword>
<reference evidence="1" key="1">
    <citation type="thesis" date="2020" institute="ProQuest LLC" country="789 East Eisenhower Parkway, Ann Arbor, MI, USA">
        <title>Comparative Genomics and Chromosome Evolution.</title>
        <authorList>
            <person name="Mudd A.B."/>
        </authorList>
    </citation>
    <scope>NUCLEOTIDE SEQUENCE</scope>
    <source>
        <strain evidence="1">237g6f4</strain>
        <tissue evidence="1">Blood</tissue>
    </source>
</reference>
<organism evidence="1 2">
    <name type="scientific">Engystomops pustulosus</name>
    <name type="common">Tungara frog</name>
    <name type="synonym">Physalaemus pustulosus</name>
    <dbReference type="NCBI Taxonomy" id="76066"/>
    <lineage>
        <taxon>Eukaryota</taxon>
        <taxon>Metazoa</taxon>
        <taxon>Chordata</taxon>
        <taxon>Craniata</taxon>
        <taxon>Vertebrata</taxon>
        <taxon>Euteleostomi</taxon>
        <taxon>Amphibia</taxon>
        <taxon>Batrachia</taxon>
        <taxon>Anura</taxon>
        <taxon>Neobatrachia</taxon>
        <taxon>Hyloidea</taxon>
        <taxon>Leptodactylidae</taxon>
        <taxon>Leiuperinae</taxon>
        <taxon>Engystomops</taxon>
    </lineage>
</organism>
<evidence type="ECO:0000313" key="2">
    <source>
        <dbReference type="Proteomes" id="UP000824782"/>
    </source>
</evidence>
<evidence type="ECO:0000313" key="1">
    <source>
        <dbReference type="EMBL" id="KAG8548852.1"/>
    </source>
</evidence>